<dbReference type="PANTHER" id="PTHR43214">
    <property type="entry name" value="TWO-COMPONENT RESPONSE REGULATOR"/>
    <property type="match status" value="1"/>
</dbReference>
<keyword evidence="1 3" id="KW-0238">DNA-binding</keyword>
<dbReference type="InterPro" id="IPR039420">
    <property type="entry name" value="WalR-like"/>
</dbReference>
<protein>
    <submittedName>
        <fullName evidence="3">DNA-binding response regulator</fullName>
    </submittedName>
</protein>
<dbReference type="SMART" id="SM00421">
    <property type="entry name" value="HTH_LUXR"/>
    <property type="match status" value="1"/>
</dbReference>
<evidence type="ECO:0000259" key="2">
    <source>
        <dbReference type="PROSITE" id="PS50043"/>
    </source>
</evidence>
<dbReference type="InterPro" id="IPR016032">
    <property type="entry name" value="Sig_transdc_resp-reg_C-effctor"/>
</dbReference>
<name>A0A424W3V9_ALCXX</name>
<dbReference type="RefSeq" id="WP_059371199.1">
    <property type="nucleotide sequence ID" value="NZ_CP061008.1"/>
</dbReference>
<proteinExistence type="predicted"/>
<dbReference type="InterPro" id="IPR000792">
    <property type="entry name" value="Tscrpt_reg_LuxR_C"/>
</dbReference>
<dbReference type="GO" id="GO:0006355">
    <property type="term" value="P:regulation of DNA-templated transcription"/>
    <property type="evidence" value="ECO:0007669"/>
    <property type="project" value="InterPro"/>
</dbReference>
<dbReference type="Gene3D" id="3.40.50.2300">
    <property type="match status" value="1"/>
</dbReference>
<dbReference type="OrthoDB" id="9794397at2"/>
<dbReference type="Proteomes" id="UP000285324">
    <property type="component" value="Unassembled WGS sequence"/>
</dbReference>
<dbReference type="PRINTS" id="PR00038">
    <property type="entry name" value="HTHLUXR"/>
</dbReference>
<dbReference type="Pfam" id="PF00196">
    <property type="entry name" value="GerE"/>
    <property type="match status" value="1"/>
</dbReference>
<evidence type="ECO:0000313" key="4">
    <source>
        <dbReference type="Proteomes" id="UP000285324"/>
    </source>
</evidence>
<dbReference type="EMBL" id="QVXO01000089">
    <property type="protein sequence ID" value="RPJ87953.1"/>
    <property type="molecule type" value="Genomic_DNA"/>
</dbReference>
<gene>
    <name evidence="3" type="ORF">DY367_30345</name>
</gene>
<dbReference type="AlphaFoldDB" id="A0A424W3V9"/>
<evidence type="ECO:0000256" key="1">
    <source>
        <dbReference type="ARBA" id="ARBA00023125"/>
    </source>
</evidence>
<evidence type="ECO:0000313" key="3">
    <source>
        <dbReference type="EMBL" id="RPJ87953.1"/>
    </source>
</evidence>
<reference evidence="3 4" key="1">
    <citation type="submission" date="2018-08" db="EMBL/GenBank/DDBJ databases">
        <title>Achromobacter xylosoxidans Genome sequencing and assembly.</title>
        <authorList>
            <person name="Wang R."/>
            <person name="Rensing C."/>
            <person name="Li Y."/>
        </authorList>
    </citation>
    <scope>NUCLEOTIDE SEQUENCE [LARGE SCALE GENOMIC DNA]</scope>
    <source>
        <strain evidence="3 4">GD003A</strain>
    </source>
</reference>
<dbReference type="PROSITE" id="PS50043">
    <property type="entry name" value="HTH_LUXR_2"/>
    <property type="match status" value="1"/>
</dbReference>
<comment type="caution">
    <text evidence="3">The sequence shown here is derived from an EMBL/GenBank/DDBJ whole genome shotgun (WGS) entry which is preliminary data.</text>
</comment>
<organism evidence="3 4">
    <name type="scientific">Alcaligenes xylosoxydans xylosoxydans</name>
    <name type="common">Achromobacter xylosoxidans</name>
    <dbReference type="NCBI Taxonomy" id="85698"/>
    <lineage>
        <taxon>Bacteria</taxon>
        <taxon>Pseudomonadati</taxon>
        <taxon>Pseudomonadota</taxon>
        <taxon>Betaproteobacteria</taxon>
        <taxon>Burkholderiales</taxon>
        <taxon>Alcaligenaceae</taxon>
        <taxon>Achromobacter</taxon>
    </lineage>
</organism>
<accession>A0A424W3V9</accession>
<dbReference type="PROSITE" id="PS00622">
    <property type="entry name" value="HTH_LUXR_1"/>
    <property type="match status" value="1"/>
</dbReference>
<dbReference type="PANTHER" id="PTHR43214:SF38">
    <property type="entry name" value="NITRATE_NITRITE RESPONSE REGULATOR PROTEIN NARL"/>
    <property type="match status" value="1"/>
</dbReference>
<dbReference type="SUPFAM" id="SSF46894">
    <property type="entry name" value="C-terminal effector domain of the bipartite response regulators"/>
    <property type="match status" value="1"/>
</dbReference>
<sequence>MKPVPVLLITHDDLLWQHWRGLNPARWLAARGRGLADLQRWREQGRTLAVLDADLPRLPSWQDPIWAATLADLHVVVASPSPNDEQGTRVLGAGAHGYCHGYASAASLSQALEVVASGGIWMGRSLVSRLLKLVAERAQDESSWDGGVLTEREITVARYASSGQANAQIAEALGITERTVKAHLSAVFEKLGVTDRLQLALLVHGISAPADAKIKITS</sequence>
<dbReference type="CDD" id="cd06170">
    <property type="entry name" value="LuxR_C_like"/>
    <property type="match status" value="1"/>
</dbReference>
<dbReference type="GO" id="GO:0003677">
    <property type="term" value="F:DNA binding"/>
    <property type="evidence" value="ECO:0007669"/>
    <property type="project" value="UniProtKB-KW"/>
</dbReference>
<feature type="domain" description="HTH luxR-type" evidence="2">
    <location>
        <begin position="142"/>
        <end position="207"/>
    </location>
</feature>